<evidence type="ECO:0000313" key="3">
    <source>
        <dbReference type="Proteomes" id="UP000015344"/>
    </source>
</evidence>
<dbReference type="PATRIC" id="fig|1117108.3.peg.2838"/>
<reference evidence="2 3" key="1">
    <citation type="submission" date="2013-05" db="EMBL/GenBank/DDBJ databases">
        <authorList>
            <person name="Strain E.A."/>
            <person name="Brown E."/>
            <person name="Allard M.W."/>
            <person name="Luo Y.L."/>
        </authorList>
    </citation>
    <scope>NUCLEOTIDE SEQUENCE [LARGE SCALE GENOMIC DNA]</scope>
    <source>
        <strain evidence="2 3">TS-15</strain>
    </source>
</reference>
<dbReference type="GO" id="GO:0003677">
    <property type="term" value="F:DNA binding"/>
    <property type="evidence" value="ECO:0007669"/>
    <property type="project" value="InterPro"/>
</dbReference>
<dbReference type="Gene3D" id="1.10.260.40">
    <property type="entry name" value="lambda repressor-like DNA-binding domains"/>
    <property type="match status" value="1"/>
</dbReference>
<dbReference type="CDD" id="cd00093">
    <property type="entry name" value="HTH_XRE"/>
    <property type="match status" value="1"/>
</dbReference>
<proteinExistence type="predicted"/>
<dbReference type="SUPFAM" id="SSF47413">
    <property type="entry name" value="lambda repressor-like DNA-binding domains"/>
    <property type="match status" value="1"/>
</dbReference>
<dbReference type="Proteomes" id="UP000015344">
    <property type="component" value="Unassembled WGS sequence"/>
</dbReference>
<dbReference type="InterPro" id="IPR010982">
    <property type="entry name" value="Lambda_DNA-bd_dom_sf"/>
</dbReference>
<evidence type="ECO:0000313" key="2">
    <source>
        <dbReference type="EMBL" id="EPY06658.1"/>
    </source>
</evidence>
<comment type="caution">
    <text evidence="2">The sequence shown here is derived from an EMBL/GenBank/DDBJ whole genome shotgun (WGS) entry which is preliminary data.</text>
</comment>
<dbReference type="AlphaFoldDB" id="S9SRB2"/>
<name>S9SRB2_PAEAL</name>
<protein>
    <recommendedName>
        <fullName evidence="1">HTH cro/C1-type domain-containing protein</fullName>
    </recommendedName>
</protein>
<dbReference type="RefSeq" id="WP_021260068.1">
    <property type="nucleotide sequence ID" value="NZ_ATMT01000053.1"/>
</dbReference>
<gene>
    <name evidence="2" type="ORF">PAALTS15_13677</name>
</gene>
<organism evidence="2 3">
    <name type="scientific">Paenibacillus alvei TS-15</name>
    <dbReference type="NCBI Taxonomy" id="1117108"/>
    <lineage>
        <taxon>Bacteria</taxon>
        <taxon>Bacillati</taxon>
        <taxon>Bacillota</taxon>
        <taxon>Bacilli</taxon>
        <taxon>Bacillales</taxon>
        <taxon>Paenibacillaceae</taxon>
        <taxon>Paenibacillus</taxon>
    </lineage>
</organism>
<evidence type="ECO:0000259" key="1">
    <source>
        <dbReference type="Pfam" id="PF01381"/>
    </source>
</evidence>
<sequence length="73" mass="8318">MRVVLNNPVVQDLMLKMGWEEQDLADQIGLTKVQVYRVIRGQRSPGNEFIAGLVSAFPDVEFRQLFKVVKGEL</sequence>
<dbReference type="eggNOG" id="ENOG50307G5">
    <property type="taxonomic scope" value="Bacteria"/>
</dbReference>
<accession>S9SRB2</accession>
<dbReference type="InterPro" id="IPR001387">
    <property type="entry name" value="Cro/C1-type_HTH"/>
</dbReference>
<feature type="domain" description="HTH cro/C1-type" evidence="1">
    <location>
        <begin position="12"/>
        <end position="61"/>
    </location>
</feature>
<dbReference type="EMBL" id="ATMT01000053">
    <property type="protein sequence ID" value="EPY06658.1"/>
    <property type="molecule type" value="Genomic_DNA"/>
</dbReference>
<dbReference type="Pfam" id="PF01381">
    <property type="entry name" value="HTH_3"/>
    <property type="match status" value="1"/>
</dbReference>